<dbReference type="SUPFAM" id="SSF57667">
    <property type="entry name" value="beta-beta-alpha zinc fingers"/>
    <property type="match status" value="4"/>
</dbReference>
<sequence>MDSTPLPPLTGGGRRGPKDETPESGKPIKCDLCNVWCQGVVSYQSHLQGRQHFANLKKPEGVGEANGQTPKKAKKRPSGTVLEEVRCEVCDLTCLGKEQLEVHLQGIKHAKRAKMTEKEEIDISTLPFIKELGGKAYQCTICNVEVTGKLVVISHISGAKHQRKADPNTPKIEITGKNNKTTTPTGEPLECKVCKLPVNSLFQLEEHKRSLKHKHKEEAYNKWCIKEANIGKDYDAWDPTG</sequence>
<feature type="region of interest" description="Disordered" evidence="7">
    <location>
        <begin position="1"/>
        <end position="24"/>
    </location>
</feature>
<keyword evidence="2" id="KW-0479">Metal-binding</keyword>
<feature type="region of interest" description="Disordered" evidence="7">
    <location>
        <begin position="58"/>
        <end position="78"/>
    </location>
</feature>
<protein>
    <recommendedName>
        <fullName evidence="8">C2H2-type domain-containing protein</fullName>
    </recommendedName>
</protein>
<dbReference type="PANTHER" id="PTHR46144:SF6">
    <property type="entry name" value="C2H2-TYPE DOMAIN-CONTAINING PROTEIN"/>
    <property type="match status" value="1"/>
</dbReference>
<dbReference type="Gene3D" id="3.30.160.60">
    <property type="entry name" value="Classic Zinc Finger"/>
    <property type="match status" value="4"/>
</dbReference>
<dbReference type="InterPro" id="IPR036236">
    <property type="entry name" value="Znf_C2H2_sf"/>
</dbReference>
<accession>A0A0A9XHM7</accession>
<proteinExistence type="predicted"/>
<evidence type="ECO:0000256" key="5">
    <source>
        <dbReference type="ARBA" id="ARBA00022833"/>
    </source>
</evidence>
<dbReference type="Pfam" id="PF12874">
    <property type="entry name" value="zf-met"/>
    <property type="match status" value="4"/>
</dbReference>
<feature type="region of interest" description="Disordered" evidence="7">
    <location>
        <begin position="162"/>
        <end position="185"/>
    </location>
</feature>
<evidence type="ECO:0000256" key="2">
    <source>
        <dbReference type="ARBA" id="ARBA00022723"/>
    </source>
</evidence>
<evidence type="ECO:0000256" key="4">
    <source>
        <dbReference type="ARBA" id="ARBA00022771"/>
    </source>
</evidence>
<feature type="compositionally biased region" description="Low complexity" evidence="7">
    <location>
        <begin position="175"/>
        <end position="185"/>
    </location>
</feature>
<dbReference type="PANTHER" id="PTHR46144">
    <property type="entry name" value="ZINC FINGER PROTEIN 385B-LIKE"/>
    <property type="match status" value="1"/>
</dbReference>
<evidence type="ECO:0000313" key="9">
    <source>
        <dbReference type="EMBL" id="JAG19499.1"/>
    </source>
</evidence>
<dbReference type="GO" id="GO:0005634">
    <property type="term" value="C:nucleus"/>
    <property type="evidence" value="ECO:0007669"/>
    <property type="project" value="UniProtKB-SubCell"/>
</dbReference>
<keyword evidence="3" id="KW-0677">Repeat</keyword>
<dbReference type="InterPro" id="IPR013087">
    <property type="entry name" value="Znf_C2H2_type"/>
</dbReference>
<organism evidence="9">
    <name type="scientific">Lygus hesperus</name>
    <name type="common">Western plant bug</name>
    <dbReference type="NCBI Taxonomy" id="30085"/>
    <lineage>
        <taxon>Eukaryota</taxon>
        <taxon>Metazoa</taxon>
        <taxon>Ecdysozoa</taxon>
        <taxon>Arthropoda</taxon>
        <taxon>Hexapoda</taxon>
        <taxon>Insecta</taxon>
        <taxon>Pterygota</taxon>
        <taxon>Neoptera</taxon>
        <taxon>Paraneoptera</taxon>
        <taxon>Hemiptera</taxon>
        <taxon>Heteroptera</taxon>
        <taxon>Panheteroptera</taxon>
        <taxon>Cimicomorpha</taxon>
        <taxon>Miridae</taxon>
        <taxon>Mirini</taxon>
        <taxon>Lygus</taxon>
    </lineage>
</organism>
<keyword evidence="4" id="KW-0863">Zinc-finger</keyword>
<dbReference type="PROSITE" id="PS00028">
    <property type="entry name" value="ZINC_FINGER_C2H2_1"/>
    <property type="match status" value="1"/>
</dbReference>
<evidence type="ECO:0000256" key="3">
    <source>
        <dbReference type="ARBA" id="ARBA00022737"/>
    </source>
</evidence>
<evidence type="ECO:0000256" key="1">
    <source>
        <dbReference type="ARBA" id="ARBA00004123"/>
    </source>
</evidence>
<name>A0A0A9XHM7_LYGHE</name>
<keyword evidence="6" id="KW-0539">Nucleus</keyword>
<gene>
    <name evidence="9" type="ORF">CM83_54227</name>
</gene>
<evidence type="ECO:0000256" key="6">
    <source>
        <dbReference type="ARBA" id="ARBA00023242"/>
    </source>
</evidence>
<dbReference type="GO" id="GO:0003676">
    <property type="term" value="F:nucleic acid binding"/>
    <property type="evidence" value="ECO:0007669"/>
    <property type="project" value="InterPro"/>
</dbReference>
<dbReference type="SMART" id="SM00355">
    <property type="entry name" value="ZnF_C2H2"/>
    <property type="match status" value="4"/>
</dbReference>
<dbReference type="InterPro" id="IPR051868">
    <property type="entry name" value="ZN346_ZMAT4"/>
</dbReference>
<evidence type="ECO:0000256" key="7">
    <source>
        <dbReference type="SAM" id="MobiDB-lite"/>
    </source>
</evidence>
<dbReference type="InterPro" id="IPR003604">
    <property type="entry name" value="Matrin/U1-like-C_Znf_C2H2"/>
</dbReference>
<evidence type="ECO:0000259" key="8">
    <source>
        <dbReference type="PROSITE" id="PS00028"/>
    </source>
</evidence>
<reference evidence="9" key="1">
    <citation type="journal article" date="2014" name="PLoS ONE">
        <title>Transcriptome-Based Identification of ABC Transporters in the Western Tarnished Plant Bug Lygus hesperus.</title>
        <authorList>
            <person name="Hull J.J."/>
            <person name="Chaney K."/>
            <person name="Geib S.M."/>
            <person name="Fabrick J.A."/>
            <person name="Brent C.S."/>
            <person name="Walsh D."/>
            <person name="Lavine L.C."/>
        </authorList>
    </citation>
    <scope>NUCLEOTIDE SEQUENCE</scope>
</reference>
<comment type="subcellular location">
    <subcellularLocation>
        <location evidence="1">Nucleus</location>
    </subcellularLocation>
</comment>
<dbReference type="GO" id="GO:0008270">
    <property type="term" value="F:zinc ion binding"/>
    <property type="evidence" value="ECO:0007669"/>
    <property type="project" value="UniProtKB-KW"/>
</dbReference>
<keyword evidence="5" id="KW-0862">Zinc</keyword>
<reference evidence="9" key="2">
    <citation type="submission" date="2014-07" db="EMBL/GenBank/DDBJ databases">
        <authorList>
            <person name="Hull J."/>
        </authorList>
    </citation>
    <scope>NUCLEOTIDE SEQUENCE</scope>
</reference>
<feature type="domain" description="C2H2-type" evidence="8">
    <location>
        <begin position="191"/>
        <end position="213"/>
    </location>
</feature>
<dbReference type="SMART" id="SM00451">
    <property type="entry name" value="ZnF_U1"/>
    <property type="match status" value="4"/>
</dbReference>
<dbReference type="EMBL" id="GBHO01024105">
    <property type="protein sequence ID" value="JAG19499.1"/>
    <property type="molecule type" value="Transcribed_RNA"/>
</dbReference>
<dbReference type="AlphaFoldDB" id="A0A0A9XHM7"/>